<keyword evidence="5" id="KW-0862">Zinc</keyword>
<evidence type="ECO:0000313" key="8">
    <source>
        <dbReference type="EMBL" id="NIZ62589.1"/>
    </source>
</evidence>
<dbReference type="SUPFAM" id="SSF53807">
    <property type="entry name" value="Helical backbone' metal receptor"/>
    <property type="match status" value="1"/>
</dbReference>
<evidence type="ECO:0000256" key="1">
    <source>
        <dbReference type="ARBA" id="ARBA00011028"/>
    </source>
</evidence>
<dbReference type="RefSeq" id="WP_167685206.1">
    <property type="nucleotide sequence ID" value="NZ_QHLQ01000019.1"/>
</dbReference>
<dbReference type="Proteomes" id="UP001429564">
    <property type="component" value="Unassembled WGS sequence"/>
</dbReference>
<dbReference type="Gene3D" id="3.40.50.1980">
    <property type="entry name" value="Nitrogenase molybdenum iron protein domain"/>
    <property type="match status" value="3"/>
</dbReference>
<evidence type="ECO:0000256" key="3">
    <source>
        <dbReference type="ARBA" id="ARBA00022448"/>
    </source>
</evidence>
<feature type="region of interest" description="Disordered" evidence="6">
    <location>
        <begin position="123"/>
        <end position="182"/>
    </location>
</feature>
<dbReference type="EMBL" id="QHLQ01000019">
    <property type="protein sequence ID" value="NIZ62589.1"/>
    <property type="molecule type" value="Genomic_DNA"/>
</dbReference>
<dbReference type="InterPro" id="IPR050492">
    <property type="entry name" value="Bact_metal-bind_prot9"/>
</dbReference>
<evidence type="ECO:0000256" key="5">
    <source>
        <dbReference type="ARBA" id="ARBA00022906"/>
    </source>
</evidence>
<evidence type="ECO:0000256" key="2">
    <source>
        <dbReference type="ARBA" id="ARBA00015915"/>
    </source>
</evidence>
<dbReference type="PANTHER" id="PTHR42953:SF3">
    <property type="entry name" value="HIGH-AFFINITY ZINC UPTAKE SYSTEM PROTEIN ZNUA"/>
    <property type="match status" value="1"/>
</dbReference>
<evidence type="ECO:0000256" key="6">
    <source>
        <dbReference type="SAM" id="MobiDB-lite"/>
    </source>
</evidence>
<proteinExistence type="inferred from homology"/>
<organism evidence="8 9">
    <name type="scientific">Parasedimentitalea denitrificans</name>
    <dbReference type="NCBI Taxonomy" id="2211118"/>
    <lineage>
        <taxon>Bacteria</taxon>
        <taxon>Pseudomonadati</taxon>
        <taxon>Pseudomonadota</taxon>
        <taxon>Alphaproteobacteria</taxon>
        <taxon>Rhodobacterales</taxon>
        <taxon>Paracoccaceae</taxon>
        <taxon>Parasedimentitalea</taxon>
    </lineage>
</organism>
<dbReference type="PANTHER" id="PTHR42953">
    <property type="entry name" value="HIGH-AFFINITY ZINC UPTAKE SYSTEM PROTEIN ZNUA-RELATED"/>
    <property type="match status" value="1"/>
</dbReference>
<gene>
    <name evidence="8" type="ORF">DL239_16580</name>
</gene>
<keyword evidence="5" id="KW-0406">Ion transport</keyword>
<evidence type="ECO:0000256" key="7">
    <source>
        <dbReference type="SAM" id="SignalP"/>
    </source>
</evidence>
<feature type="signal peptide" evidence="7">
    <location>
        <begin position="1"/>
        <end position="21"/>
    </location>
</feature>
<sequence>MLRTTAITAMASLLFTSAGQADVPRVATDIAPVHGLVARVMQGVGTPDLVVQPGASPHGYSMRPSEALALNRADFVFWMGEALTPWLEGSVETLAADATVVELLDSDGVIALPFREGARFAAHDDHHAEEGHEDAHEEGEHDHDGHEDAHEEGEHDHDGHDYGHEDGGHDHDHGHEGVDPHAWLSPENGKLWLDLIATELTKHDPDNAEAYRANAVAGRAEIDQAVVTVDAGLAPLRSGGFVVFHDAYQYFEASFDLSALGAISLSDASSPSPARIAEVRDTVAELGASCVFSEPQFNPGLVATVLDGTGAKTAVIDPMGTEIPLGPQFYTTLLMDLGQRMADCS</sequence>
<evidence type="ECO:0000256" key="4">
    <source>
        <dbReference type="ARBA" id="ARBA00022729"/>
    </source>
</evidence>
<keyword evidence="4 7" id="KW-0732">Signal</keyword>
<evidence type="ECO:0000313" key="9">
    <source>
        <dbReference type="Proteomes" id="UP001429564"/>
    </source>
</evidence>
<protein>
    <recommendedName>
        <fullName evidence="2">High-affinity zinc uptake system protein ZnuA</fullName>
    </recommendedName>
</protein>
<keyword evidence="9" id="KW-1185">Reference proteome</keyword>
<keyword evidence="3" id="KW-0813">Transport</keyword>
<dbReference type="InterPro" id="IPR006127">
    <property type="entry name" value="ZnuA-like"/>
</dbReference>
<dbReference type="Pfam" id="PF01297">
    <property type="entry name" value="ZnuA"/>
    <property type="match status" value="1"/>
</dbReference>
<name>A0ABX0WA93_9RHOB</name>
<feature type="compositionally biased region" description="Basic and acidic residues" evidence="6">
    <location>
        <begin position="123"/>
        <end position="179"/>
    </location>
</feature>
<comment type="similarity">
    <text evidence="1">Belongs to the bacterial solute-binding protein 9 family.</text>
</comment>
<comment type="caution">
    <text evidence="8">The sequence shown here is derived from an EMBL/GenBank/DDBJ whole genome shotgun (WGS) entry which is preliminary data.</text>
</comment>
<feature type="chain" id="PRO_5047268656" description="High-affinity zinc uptake system protein ZnuA" evidence="7">
    <location>
        <begin position="22"/>
        <end position="345"/>
    </location>
</feature>
<reference evidence="8 9" key="1">
    <citation type="submission" date="2018-05" db="EMBL/GenBank/DDBJ databases">
        <authorList>
            <person name="Zhang Y.-J."/>
        </authorList>
    </citation>
    <scope>NUCLEOTIDE SEQUENCE [LARGE SCALE GENOMIC DNA]</scope>
    <source>
        <strain evidence="8 9">CY04</strain>
    </source>
</reference>
<accession>A0ABX0WA93</accession>
<keyword evidence="5" id="KW-0864">Zinc transport</keyword>